<keyword evidence="5" id="KW-0862">Zinc</keyword>
<accession>A0A8H4QHY8</accession>
<evidence type="ECO:0000256" key="6">
    <source>
        <dbReference type="ARBA" id="ARBA00023242"/>
    </source>
</evidence>
<evidence type="ECO:0000256" key="3">
    <source>
        <dbReference type="ARBA" id="ARBA00022737"/>
    </source>
</evidence>
<comment type="subcellular location">
    <subcellularLocation>
        <location evidence="1">Nucleus</location>
    </subcellularLocation>
</comment>
<evidence type="ECO:0000313" key="9">
    <source>
        <dbReference type="EMBL" id="KAF4611450.1"/>
    </source>
</evidence>
<keyword evidence="3" id="KW-0677">Repeat</keyword>
<sequence length="237" mass="27417">MPYYSDSDSDDYSYGCDRCGTRFRSRTTTASIATNTTRTLVPWRTTENMITFISPKHDWCDLCKRLFQNANNLKTHMRCVHGPKNVKCVSDHCDKKFISRSAMIKHLEMGKCPSGIDRYDVHKCVRRTDDDQLIMKAPISVAEDSWNGHAFECPLCDKEFDYAKSLASHLISPKHKDEIRLYSCPGWDCDLRFRLFSAFVEHVDSKKCDALSDHSLWNAIMRVLEQLAEDFSPDYAY</sequence>
<evidence type="ECO:0000256" key="2">
    <source>
        <dbReference type="ARBA" id="ARBA00022723"/>
    </source>
</evidence>
<comment type="caution">
    <text evidence="9">The sequence shown here is derived from an EMBL/GenBank/DDBJ whole genome shotgun (WGS) entry which is preliminary data.</text>
</comment>
<dbReference type="PANTHER" id="PTHR24406">
    <property type="entry name" value="TRANSCRIPTIONAL REPRESSOR CTCFL-RELATED"/>
    <property type="match status" value="1"/>
</dbReference>
<dbReference type="PROSITE" id="PS50157">
    <property type="entry name" value="ZINC_FINGER_C2H2_2"/>
    <property type="match status" value="2"/>
</dbReference>
<gene>
    <name evidence="9" type="ORF">D9613_004330</name>
</gene>
<keyword evidence="6" id="KW-0539">Nucleus</keyword>
<feature type="domain" description="C2H2-type" evidence="8">
    <location>
        <begin position="151"/>
        <end position="180"/>
    </location>
</feature>
<dbReference type="EMBL" id="JAACJL010000057">
    <property type="protein sequence ID" value="KAF4611450.1"/>
    <property type="molecule type" value="Genomic_DNA"/>
</dbReference>
<proteinExistence type="predicted"/>
<evidence type="ECO:0000313" key="10">
    <source>
        <dbReference type="Proteomes" id="UP000521872"/>
    </source>
</evidence>
<evidence type="ECO:0000256" key="4">
    <source>
        <dbReference type="ARBA" id="ARBA00022771"/>
    </source>
</evidence>
<dbReference type="SMART" id="SM00355">
    <property type="entry name" value="ZnF_C2H2"/>
    <property type="match status" value="4"/>
</dbReference>
<feature type="domain" description="C2H2-type" evidence="8">
    <location>
        <begin position="60"/>
        <end position="86"/>
    </location>
</feature>
<dbReference type="AlphaFoldDB" id="A0A8H4QHY8"/>
<organism evidence="9 10">
    <name type="scientific">Agrocybe pediades</name>
    <dbReference type="NCBI Taxonomy" id="84607"/>
    <lineage>
        <taxon>Eukaryota</taxon>
        <taxon>Fungi</taxon>
        <taxon>Dikarya</taxon>
        <taxon>Basidiomycota</taxon>
        <taxon>Agaricomycotina</taxon>
        <taxon>Agaricomycetes</taxon>
        <taxon>Agaricomycetidae</taxon>
        <taxon>Agaricales</taxon>
        <taxon>Agaricineae</taxon>
        <taxon>Strophariaceae</taxon>
        <taxon>Agrocybe</taxon>
    </lineage>
</organism>
<dbReference type="SUPFAM" id="SSF57667">
    <property type="entry name" value="beta-beta-alpha zinc fingers"/>
    <property type="match status" value="2"/>
</dbReference>
<evidence type="ECO:0000256" key="1">
    <source>
        <dbReference type="ARBA" id="ARBA00004123"/>
    </source>
</evidence>
<dbReference type="InterPro" id="IPR050888">
    <property type="entry name" value="ZnF_C2H2-type_TF"/>
</dbReference>
<keyword evidence="2" id="KW-0479">Metal-binding</keyword>
<dbReference type="GO" id="GO:0005634">
    <property type="term" value="C:nucleus"/>
    <property type="evidence" value="ECO:0007669"/>
    <property type="project" value="UniProtKB-SubCell"/>
</dbReference>
<reference evidence="9 10" key="1">
    <citation type="submission" date="2019-12" db="EMBL/GenBank/DDBJ databases">
        <authorList>
            <person name="Floudas D."/>
            <person name="Bentzer J."/>
            <person name="Ahren D."/>
            <person name="Johansson T."/>
            <person name="Persson P."/>
            <person name="Tunlid A."/>
        </authorList>
    </citation>
    <scope>NUCLEOTIDE SEQUENCE [LARGE SCALE GENOMIC DNA]</scope>
    <source>
        <strain evidence="9 10">CBS 102.39</strain>
    </source>
</reference>
<dbReference type="GO" id="GO:0008270">
    <property type="term" value="F:zinc ion binding"/>
    <property type="evidence" value="ECO:0007669"/>
    <property type="project" value="UniProtKB-KW"/>
</dbReference>
<evidence type="ECO:0000256" key="5">
    <source>
        <dbReference type="ARBA" id="ARBA00022833"/>
    </source>
</evidence>
<evidence type="ECO:0000259" key="8">
    <source>
        <dbReference type="PROSITE" id="PS50157"/>
    </source>
</evidence>
<keyword evidence="10" id="KW-1185">Reference proteome</keyword>
<dbReference type="InterPro" id="IPR013087">
    <property type="entry name" value="Znf_C2H2_type"/>
</dbReference>
<dbReference type="Proteomes" id="UP000521872">
    <property type="component" value="Unassembled WGS sequence"/>
</dbReference>
<dbReference type="Pfam" id="PF12874">
    <property type="entry name" value="zf-met"/>
    <property type="match status" value="2"/>
</dbReference>
<evidence type="ECO:0000256" key="7">
    <source>
        <dbReference type="PROSITE-ProRule" id="PRU00042"/>
    </source>
</evidence>
<dbReference type="Gene3D" id="3.30.160.60">
    <property type="entry name" value="Classic Zinc Finger"/>
    <property type="match status" value="2"/>
</dbReference>
<name>A0A8H4QHY8_9AGAR</name>
<keyword evidence="4 7" id="KW-0863">Zinc-finger</keyword>
<dbReference type="PROSITE" id="PS00028">
    <property type="entry name" value="ZINC_FINGER_C2H2_1"/>
    <property type="match status" value="2"/>
</dbReference>
<dbReference type="InterPro" id="IPR036236">
    <property type="entry name" value="Znf_C2H2_sf"/>
</dbReference>
<protein>
    <recommendedName>
        <fullName evidence="8">C2H2-type domain-containing protein</fullName>
    </recommendedName>
</protein>